<keyword evidence="3" id="KW-0597">Phosphoprotein</keyword>
<comment type="subcellular location">
    <subcellularLocation>
        <location evidence="1 7">Cytoplasm</location>
        <location evidence="1 7">Cytoskeleton</location>
    </subcellularLocation>
</comment>
<evidence type="ECO:0000256" key="2">
    <source>
        <dbReference type="ARBA" id="ARBA00022490"/>
    </source>
</evidence>
<accession>A0A2P4SHK2</accession>
<feature type="signal peptide" evidence="9">
    <location>
        <begin position="1"/>
        <end position="30"/>
    </location>
</feature>
<keyword evidence="4 7" id="KW-0493">Microtubule</keyword>
<dbReference type="GO" id="GO:0008017">
    <property type="term" value="F:microtubule binding"/>
    <property type="evidence" value="ECO:0007669"/>
    <property type="project" value="InterPro"/>
</dbReference>
<dbReference type="PANTHER" id="PTHR11501">
    <property type="entry name" value="MICROTUBULE-ASSOCIATED PROTEIN"/>
    <property type="match status" value="1"/>
</dbReference>
<evidence type="ECO:0000256" key="7">
    <source>
        <dbReference type="RuleBase" id="RU000686"/>
    </source>
</evidence>
<dbReference type="PROSITE" id="PS51491">
    <property type="entry name" value="TAU_MAP_2"/>
    <property type="match status" value="1"/>
</dbReference>
<reference evidence="10 11" key="1">
    <citation type="submission" date="2018-01" db="EMBL/GenBank/DDBJ databases">
        <title>Comparison of the Chinese Bamboo Partridge and Red Junglefowl genome sequences highlights the importance of demography in genome evolution.</title>
        <authorList>
            <person name="Tiley G.P."/>
            <person name="Kimball R.T."/>
            <person name="Braun E.L."/>
            <person name="Burleigh J.G."/>
        </authorList>
    </citation>
    <scope>NUCLEOTIDE SEQUENCE [LARGE SCALE GENOMIC DNA]</scope>
    <source>
        <strain evidence="10">RTK389</strain>
        <tissue evidence="10">Blood</tissue>
    </source>
</reference>
<evidence type="ECO:0000256" key="4">
    <source>
        <dbReference type="ARBA" id="ARBA00022701"/>
    </source>
</evidence>
<sequence length="361" mass="38738">MPRRPLRSHHQVILLFPSTLILFICRRCAPLWPWGTLWPCHLTPILSPHPSNVPVLIAADLARPKSAAGSTVKSSATTSTTTTSSTAAVPSAATSRPKPKPAATKPTTTTSTTAADAKKPPAKAATKPSAAPKPLRPTSSAAAPDLKNVRSKIGSTDNIKHQPGGGKVGFFQLHNGVLSETVALKHYGRSLLVLVAVSSLLFSCLCPAELLFGFLVCAQGINKAVRVVYRRNPPEKPSWHTYRNSQCCGSVFAVRPDVESSWLGELQPCLCSKMLPLKRGFESAGWYRGEVMHCDAGNLDSGASPTDPSPGVGAGTVVYVSDLKLKLIYIYCSYIEPQNHYGWEKPPRSTSPTTNPFPLSH</sequence>
<dbReference type="EMBL" id="PPHD01047737">
    <property type="protein sequence ID" value="POI23597.1"/>
    <property type="molecule type" value="Genomic_DNA"/>
</dbReference>
<keyword evidence="6 7" id="KW-0206">Cytoskeleton</keyword>
<name>A0A2P4SHK2_BAMTH</name>
<evidence type="ECO:0000256" key="5">
    <source>
        <dbReference type="ARBA" id="ARBA00022737"/>
    </source>
</evidence>
<evidence type="ECO:0000256" key="1">
    <source>
        <dbReference type="ARBA" id="ARBA00004245"/>
    </source>
</evidence>
<dbReference type="GO" id="GO:0005874">
    <property type="term" value="C:microtubule"/>
    <property type="evidence" value="ECO:0007669"/>
    <property type="project" value="UniProtKB-KW"/>
</dbReference>
<dbReference type="GO" id="GO:0000226">
    <property type="term" value="P:microtubule cytoskeleton organization"/>
    <property type="evidence" value="ECO:0007669"/>
    <property type="project" value="TreeGrafter"/>
</dbReference>
<feature type="region of interest" description="Disordered" evidence="8">
    <location>
        <begin position="67"/>
        <end position="148"/>
    </location>
</feature>
<dbReference type="InterPro" id="IPR027324">
    <property type="entry name" value="MAP2/MAP4/Tau"/>
</dbReference>
<dbReference type="Proteomes" id="UP000237246">
    <property type="component" value="Unassembled WGS sequence"/>
</dbReference>
<evidence type="ECO:0000256" key="6">
    <source>
        <dbReference type="ARBA" id="ARBA00023212"/>
    </source>
</evidence>
<dbReference type="PANTHER" id="PTHR11501:SF16">
    <property type="entry name" value="MICROTUBULE-ASSOCIATED PROTEIN 4"/>
    <property type="match status" value="1"/>
</dbReference>
<proteinExistence type="predicted"/>
<feature type="chain" id="PRO_5015116067" description="Microtubule-associated protein" evidence="9">
    <location>
        <begin position="31"/>
        <end position="361"/>
    </location>
</feature>
<dbReference type="PROSITE" id="PS00229">
    <property type="entry name" value="TAU_MAP_1"/>
    <property type="match status" value="1"/>
</dbReference>
<evidence type="ECO:0000313" key="11">
    <source>
        <dbReference type="Proteomes" id="UP000237246"/>
    </source>
</evidence>
<evidence type="ECO:0000256" key="9">
    <source>
        <dbReference type="SAM" id="SignalP"/>
    </source>
</evidence>
<organism evidence="10 11">
    <name type="scientific">Bambusicola thoracicus</name>
    <name type="common">Chinese bamboo-partridge</name>
    <name type="synonym">Perdix thoracica</name>
    <dbReference type="NCBI Taxonomy" id="9083"/>
    <lineage>
        <taxon>Eukaryota</taxon>
        <taxon>Metazoa</taxon>
        <taxon>Chordata</taxon>
        <taxon>Craniata</taxon>
        <taxon>Vertebrata</taxon>
        <taxon>Euteleostomi</taxon>
        <taxon>Archelosauria</taxon>
        <taxon>Archosauria</taxon>
        <taxon>Dinosauria</taxon>
        <taxon>Saurischia</taxon>
        <taxon>Theropoda</taxon>
        <taxon>Coelurosauria</taxon>
        <taxon>Aves</taxon>
        <taxon>Neognathae</taxon>
        <taxon>Galloanserae</taxon>
        <taxon>Galliformes</taxon>
        <taxon>Phasianidae</taxon>
        <taxon>Perdicinae</taxon>
        <taxon>Bambusicola</taxon>
    </lineage>
</organism>
<dbReference type="GO" id="GO:0031175">
    <property type="term" value="P:neuron projection development"/>
    <property type="evidence" value="ECO:0007669"/>
    <property type="project" value="TreeGrafter"/>
</dbReference>
<keyword evidence="5" id="KW-0677">Repeat</keyword>
<keyword evidence="11" id="KW-1185">Reference proteome</keyword>
<comment type="caution">
    <text evidence="10">The sequence shown here is derived from an EMBL/GenBank/DDBJ whole genome shotgun (WGS) entry which is preliminary data.</text>
</comment>
<keyword evidence="2 7" id="KW-0963">Cytoplasm</keyword>
<evidence type="ECO:0000256" key="8">
    <source>
        <dbReference type="SAM" id="MobiDB-lite"/>
    </source>
</evidence>
<dbReference type="OrthoDB" id="9378527at2759"/>
<dbReference type="GO" id="GO:0043005">
    <property type="term" value="C:neuron projection"/>
    <property type="evidence" value="ECO:0007669"/>
    <property type="project" value="TreeGrafter"/>
</dbReference>
<dbReference type="Pfam" id="PF00418">
    <property type="entry name" value="Tubulin-binding"/>
    <property type="match status" value="1"/>
</dbReference>
<protein>
    <recommendedName>
        <fullName evidence="7">Microtubule-associated protein</fullName>
    </recommendedName>
</protein>
<feature type="compositionally biased region" description="Low complexity" evidence="8">
    <location>
        <begin position="122"/>
        <end position="133"/>
    </location>
</feature>
<keyword evidence="9" id="KW-0732">Signal</keyword>
<dbReference type="InterPro" id="IPR001084">
    <property type="entry name" value="MAP_tubulin-bd_rpt"/>
</dbReference>
<dbReference type="AlphaFoldDB" id="A0A2P4SHK2"/>
<feature type="compositionally biased region" description="Low complexity" evidence="8">
    <location>
        <begin position="67"/>
        <end position="115"/>
    </location>
</feature>
<evidence type="ECO:0000313" key="10">
    <source>
        <dbReference type="EMBL" id="POI23597.1"/>
    </source>
</evidence>
<gene>
    <name evidence="10" type="ORF">CIB84_012656</name>
</gene>
<evidence type="ECO:0000256" key="3">
    <source>
        <dbReference type="ARBA" id="ARBA00022553"/>
    </source>
</evidence>